<accession>A0AAP2DG17</accession>
<dbReference type="RefSeq" id="WP_254159718.1">
    <property type="nucleotide sequence ID" value="NZ_JAHESF010000001.1"/>
</dbReference>
<dbReference type="SUPFAM" id="SSF52540">
    <property type="entry name" value="P-loop containing nucleoside triphosphate hydrolases"/>
    <property type="match status" value="1"/>
</dbReference>
<proteinExistence type="predicted"/>
<dbReference type="EMBL" id="JAHESF010000001">
    <property type="protein sequence ID" value="MBT1695486.1"/>
    <property type="molecule type" value="Genomic_DNA"/>
</dbReference>
<evidence type="ECO:0000313" key="1">
    <source>
        <dbReference type="EMBL" id="MBT1695486.1"/>
    </source>
</evidence>
<evidence type="ECO:0000313" key="2">
    <source>
        <dbReference type="Proteomes" id="UP001319200"/>
    </source>
</evidence>
<reference evidence="1 2" key="1">
    <citation type="submission" date="2021-05" db="EMBL/GenBank/DDBJ databases">
        <title>A Polyphasic approach of four new species of the genus Ohtaekwangia: Ohtaekwangia histidinii sp. nov., Ohtaekwangia cretensis sp. nov., Ohtaekwangia indiensis sp. nov., Ohtaekwangia reichenbachii sp. nov. from diverse environment.</title>
        <authorList>
            <person name="Octaviana S."/>
        </authorList>
    </citation>
    <scope>NUCLEOTIDE SEQUENCE [LARGE SCALE GENOMIC DNA]</scope>
    <source>
        <strain evidence="1 2">PWU4</strain>
    </source>
</reference>
<dbReference type="AlphaFoldDB" id="A0AAP2DG17"/>
<dbReference type="InterPro" id="IPR027417">
    <property type="entry name" value="P-loop_NTPase"/>
</dbReference>
<comment type="caution">
    <text evidence="1">The sequence shown here is derived from an EMBL/GenBank/DDBJ whole genome shotgun (WGS) entry which is preliminary data.</text>
</comment>
<name>A0AAP2DG17_9BACT</name>
<dbReference type="Gene3D" id="3.40.50.300">
    <property type="entry name" value="P-loop containing nucleotide triphosphate hydrolases"/>
    <property type="match status" value="1"/>
</dbReference>
<dbReference type="Proteomes" id="UP001319200">
    <property type="component" value="Unassembled WGS sequence"/>
</dbReference>
<sequence>MSYNKFVVICTARTGSVYLSTKLHSHSNILCYLEMFDGKEKDLDFFAGDLISGLPVSLQEAKKMRNEKPDEFLQKIIFRDYPENIKAVGFKFHYPHAKDYPSVLNKIIDDRSIRILHLKRPNILDSLVSLKKAMLTRKWINHPHHEDTVSEDAKVTLDYENCRAYFNEIEEEWSRFDRYFRHHQVLNLDYDEVTADKTDEAIMDFLEVPRCEIKSRLRKHPVVKHSVAVQNYYELKEKFRDTQWSAFFASE</sequence>
<protein>
    <recommendedName>
        <fullName evidence="3">Stf0 sulfotransferase</fullName>
    </recommendedName>
</protein>
<evidence type="ECO:0008006" key="3">
    <source>
        <dbReference type="Google" id="ProtNLM"/>
    </source>
</evidence>
<organism evidence="1 2">
    <name type="scientific">Chryseosolibacter histidini</name>
    <dbReference type="NCBI Taxonomy" id="2782349"/>
    <lineage>
        <taxon>Bacteria</taxon>
        <taxon>Pseudomonadati</taxon>
        <taxon>Bacteroidota</taxon>
        <taxon>Cytophagia</taxon>
        <taxon>Cytophagales</taxon>
        <taxon>Chryseotaleaceae</taxon>
        <taxon>Chryseosolibacter</taxon>
    </lineage>
</organism>
<gene>
    <name evidence="1" type="ORF">KK083_01270</name>
</gene>
<keyword evidence="2" id="KW-1185">Reference proteome</keyword>